<evidence type="ECO:0000313" key="2">
    <source>
        <dbReference type="EMBL" id="MBF0969729.1"/>
    </source>
</evidence>
<proteinExistence type="predicted"/>
<feature type="transmembrane region" description="Helical" evidence="1">
    <location>
        <begin position="78"/>
        <end position="94"/>
    </location>
</feature>
<name>A0A929RWB7_9BACT</name>
<protein>
    <submittedName>
        <fullName evidence="2">Uncharacterized protein</fullName>
    </submittedName>
</protein>
<reference evidence="2" key="1">
    <citation type="submission" date="2020-04" db="EMBL/GenBank/DDBJ databases">
        <title>Deep metagenomics examines the oral microbiome during advanced dental caries in children, revealing novel taxa and co-occurrences with host molecules.</title>
        <authorList>
            <person name="Baker J.L."/>
            <person name="Morton J.T."/>
            <person name="Dinis M."/>
            <person name="Alvarez R."/>
            <person name="Tran N.C."/>
            <person name="Knight R."/>
            <person name="Edlund A."/>
        </authorList>
    </citation>
    <scope>NUCLEOTIDE SEQUENCE</scope>
    <source>
        <strain evidence="2">JCVI_34_bin.1</strain>
    </source>
</reference>
<dbReference type="Proteomes" id="UP000704068">
    <property type="component" value="Unassembled WGS sequence"/>
</dbReference>
<keyword evidence="1" id="KW-1133">Transmembrane helix</keyword>
<dbReference type="AlphaFoldDB" id="A0A929RWB7"/>
<evidence type="ECO:0000313" key="3">
    <source>
        <dbReference type="Proteomes" id="UP000704068"/>
    </source>
</evidence>
<dbReference type="EMBL" id="JABZGR010000002">
    <property type="protein sequence ID" value="MBF0969729.1"/>
    <property type="molecule type" value="Genomic_DNA"/>
</dbReference>
<gene>
    <name evidence="2" type="ORF">HXK21_01615</name>
</gene>
<keyword evidence="1" id="KW-0472">Membrane</keyword>
<dbReference type="RefSeq" id="WP_303762841.1">
    <property type="nucleotide sequence ID" value="NZ_JABZGR010000002.1"/>
</dbReference>
<feature type="transmembrane region" description="Helical" evidence="1">
    <location>
        <begin position="7"/>
        <end position="24"/>
    </location>
</feature>
<organism evidence="2 3">
    <name type="scientific">Alloprevotella tannerae</name>
    <dbReference type="NCBI Taxonomy" id="76122"/>
    <lineage>
        <taxon>Bacteria</taxon>
        <taxon>Pseudomonadati</taxon>
        <taxon>Bacteroidota</taxon>
        <taxon>Bacteroidia</taxon>
        <taxon>Bacteroidales</taxon>
        <taxon>Prevotellaceae</taxon>
        <taxon>Alloprevotella</taxon>
    </lineage>
</organism>
<keyword evidence="1" id="KW-0812">Transmembrane</keyword>
<feature type="transmembrane region" description="Helical" evidence="1">
    <location>
        <begin position="36"/>
        <end position="57"/>
    </location>
</feature>
<feature type="transmembrane region" description="Helical" evidence="1">
    <location>
        <begin position="100"/>
        <end position="122"/>
    </location>
</feature>
<sequence>MKVAKPLISLAVVYLLLGPILFLLERTQLGMEALKQLLPITLLGAFFFAFSFFELAFGDRLRRTQNKTMTGFYLATKVVRLLSALVLFLIYAVLVKTQLLYFTINLAGFYLVTTAFLSYYYIRTESKSKSEAKAS</sequence>
<evidence type="ECO:0000256" key="1">
    <source>
        <dbReference type="SAM" id="Phobius"/>
    </source>
</evidence>
<comment type="caution">
    <text evidence="2">The sequence shown here is derived from an EMBL/GenBank/DDBJ whole genome shotgun (WGS) entry which is preliminary data.</text>
</comment>
<accession>A0A929RWB7</accession>